<dbReference type="EMBL" id="BAYX01000016">
    <property type="protein sequence ID" value="GAJ96063.1"/>
    <property type="molecule type" value="Genomic_DNA"/>
</dbReference>
<protein>
    <recommendedName>
        <fullName evidence="1">RES domain-containing protein</fullName>
    </recommendedName>
</protein>
<organism evidence="2 3">
    <name type="scientific">Rhizobium rhizogenes NBRC 13257</name>
    <dbReference type="NCBI Taxonomy" id="1220581"/>
    <lineage>
        <taxon>Bacteria</taxon>
        <taxon>Pseudomonadati</taxon>
        <taxon>Pseudomonadota</taxon>
        <taxon>Alphaproteobacteria</taxon>
        <taxon>Hyphomicrobiales</taxon>
        <taxon>Rhizobiaceae</taxon>
        <taxon>Rhizobium/Agrobacterium group</taxon>
        <taxon>Rhizobium</taxon>
    </lineage>
</organism>
<dbReference type="SMART" id="SM00953">
    <property type="entry name" value="RES"/>
    <property type="match status" value="1"/>
</dbReference>
<feature type="domain" description="RES" evidence="1">
    <location>
        <begin position="222"/>
        <end position="379"/>
    </location>
</feature>
<name>A0AA87Q6L7_RHIRH</name>
<dbReference type="RefSeq" id="WP_042475709.1">
    <property type="nucleotide sequence ID" value="NZ_BAYX01000016.1"/>
</dbReference>
<proteinExistence type="predicted"/>
<dbReference type="Proteomes" id="UP000026941">
    <property type="component" value="Unassembled WGS sequence"/>
</dbReference>
<evidence type="ECO:0000259" key="1">
    <source>
        <dbReference type="SMART" id="SM00953"/>
    </source>
</evidence>
<reference evidence="2 3" key="1">
    <citation type="submission" date="2014-05" db="EMBL/GenBank/DDBJ databases">
        <title>Whole genome shotgun sequence of Rhizobium rhizogenes NBRC 13257.</title>
        <authorList>
            <person name="Katano-Makiyama Y."/>
            <person name="Hosoyama A."/>
            <person name="Hashimoto M."/>
            <person name="Hosoyama Y."/>
            <person name="Noguchi M."/>
            <person name="Tsuchikane K."/>
            <person name="Kimura A."/>
            <person name="Ohji S."/>
            <person name="Ichikawa N."/>
            <person name="Yamazoe A."/>
            <person name="Fujita N."/>
        </authorList>
    </citation>
    <scope>NUCLEOTIDE SEQUENCE [LARGE SCALE GENOMIC DNA]</scope>
    <source>
        <strain evidence="2 3">NBRC 13257</strain>
    </source>
</reference>
<accession>A0AA87Q6L7</accession>
<dbReference type="Pfam" id="PF08808">
    <property type="entry name" value="RES"/>
    <property type="match status" value="1"/>
</dbReference>
<gene>
    <name evidence="2" type="ORF">RRH01S_16_00130</name>
</gene>
<dbReference type="InterPro" id="IPR014914">
    <property type="entry name" value="RES_dom"/>
</dbReference>
<dbReference type="AlphaFoldDB" id="A0AA87Q6L7"/>
<comment type="caution">
    <text evidence="2">The sequence shown here is derived from an EMBL/GenBank/DDBJ whole genome shotgun (WGS) entry which is preliminary data.</text>
</comment>
<evidence type="ECO:0000313" key="3">
    <source>
        <dbReference type="Proteomes" id="UP000026941"/>
    </source>
</evidence>
<sequence length="468" mass="52752">MDELTDNAICFECVGEKYLRMLIETEGKIQVCSYCLRTASAFTLEDMADRIELAFKQHFQRTASDPDDFERMKSNDPDFNYTWYRAGYDSTTAIMGAADISEEAASELQEILSNRHFNHDVAALSEECEFDGDVHYKEKSPDDREWRDAWEMFERSIKTEARFFSRVAAEQLAALFGDIDKLETSNGMSVIVKAGPQTDLPHFFRARAFHSRGELNEALKRPDLHLAAPPARIAQAGRMNAKGISTFYGATTPEICVAEVRPPVGSKVAIAKFDLIRPLQLLDLNALREIYTIGSIFDPSYARSLGRVTFLRRLCERISRPIMPGDQDSEYLITQAVADYLATECVVPLDGILFPSVQAGGEGVNVVLFHKASYSKELVIRDGAELSVWDNDEPISYMVFETVPARPPPQQEQPPSFPILRIERPMDRDHSMQVDLDSIEVRAIISVSFKANSHPVHRHTWSGGHTPF</sequence>
<evidence type="ECO:0000313" key="2">
    <source>
        <dbReference type="EMBL" id="GAJ96063.1"/>
    </source>
</evidence>